<protein>
    <submittedName>
        <fullName evidence="7">Membrane protein</fullName>
    </submittedName>
</protein>
<comment type="subcellular location">
    <subcellularLocation>
        <location evidence="1">Cell membrane</location>
        <topology evidence="1">Multi-pass membrane protein</topology>
    </subcellularLocation>
</comment>
<evidence type="ECO:0000313" key="8">
    <source>
        <dbReference type="Proteomes" id="UP001157069"/>
    </source>
</evidence>
<dbReference type="InterPro" id="IPR051461">
    <property type="entry name" value="UPF0750_membrane"/>
</dbReference>
<evidence type="ECO:0000256" key="6">
    <source>
        <dbReference type="SAM" id="Phobius"/>
    </source>
</evidence>
<keyword evidence="5 6" id="KW-0472">Membrane</keyword>
<reference evidence="8" key="1">
    <citation type="journal article" date="2019" name="Int. J. Syst. Evol. Microbiol.">
        <title>The Global Catalogue of Microorganisms (GCM) 10K type strain sequencing project: providing services to taxonomists for standard genome sequencing and annotation.</title>
        <authorList>
            <consortium name="The Broad Institute Genomics Platform"/>
            <consortium name="The Broad Institute Genome Sequencing Center for Infectious Disease"/>
            <person name="Wu L."/>
            <person name="Ma J."/>
        </authorList>
    </citation>
    <scope>NUCLEOTIDE SEQUENCE [LARGE SCALE GENOMIC DNA]</scope>
    <source>
        <strain evidence="8">NBRC 108755</strain>
    </source>
</reference>
<dbReference type="Proteomes" id="UP001157069">
    <property type="component" value="Unassembled WGS sequence"/>
</dbReference>
<accession>A0ABQ6JNH3</accession>
<dbReference type="InterPro" id="IPR003740">
    <property type="entry name" value="YitT"/>
</dbReference>
<evidence type="ECO:0000256" key="1">
    <source>
        <dbReference type="ARBA" id="ARBA00004651"/>
    </source>
</evidence>
<evidence type="ECO:0000256" key="2">
    <source>
        <dbReference type="ARBA" id="ARBA00022475"/>
    </source>
</evidence>
<gene>
    <name evidence="7" type="ORF">GCM10025869_03490</name>
</gene>
<dbReference type="PANTHER" id="PTHR33545">
    <property type="entry name" value="UPF0750 MEMBRANE PROTEIN YITT-RELATED"/>
    <property type="match status" value="1"/>
</dbReference>
<evidence type="ECO:0000256" key="3">
    <source>
        <dbReference type="ARBA" id="ARBA00022692"/>
    </source>
</evidence>
<feature type="transmembrane region" description="Helical" evidence="6">
    <location>
        <begin position="38"/>
        <end position="55"/>
    </location>
</feature>
<name>A0ABQ6JNH3_9MICO</name>
<organism evidence="7 8">
    <name type="scientific">Homoserinibacter gongjuensis</name>
    <dbReference type="NCBI Taxonomy" id="1162968"/>
    <lineage>
        <taxon>Bacteria</taxon>
        <taxon>Bacillati</taxon>
        <taxon>Actinomycetota</taxon>
        <taxon>Actinomycetes</taxon>
        <taxon>Micrococcales</taxon>
        <taxon>Microbacteriaceae</taxon>
        <taxon>Homoserinibacter</taxon>
    </lineage>
</organism>
<feature type="transmembrane region" description="Helical" evidence="6">
    <location>
        <begin position="158"/>
        <end position="176"/>
    </location>
</feature>
<sequence length="186" mass="19386">MTGGVLVSFGLYLLHAAGVVTGGTAGLALLVGYLTGLPYPLLFVLANVPFFVLAIRRKGWDFTLRTASSVVFVAIASVVYALPGVLGTLTVEPVFASVVGNLLIGVGVVIIFRHRSSLGGFNIAALVLQERTGFRAGYTLMILDGLVVVASVLAVDPLLVLVSALGVVILNGSLVLNHRPDRYLGV</sequence>
<dbReference type="EMBL" id="BSVA01000001">
    <property type="protein sequence ID" value="GMA89820.1"/>
    <property type="molecule type" value="Genomic_DNA"/>
</dbReference>
<keyword evidence="8" id="KW-1185">Reference proteome</keyword>
<feature type="transmembrane region" description="Helical" evidence="6">
    <location>
        <begin position="94"/>
        <end position="112"/>
    </location>
</feature>
<dbReference type="Pfam" id="PF02588">
    <property type="entry name" value="YitT_membrane"/>
    <property type="match status" value="1"/>
</dbReference>
<keyword evidence="2" id="KW-1003">Cell membrane</keyword>
<feature type="transmembrane region" description="Helical" evidence="6">
    <location>
        <begin position="62"/>
        <end position="82"/>
    </location>
</feature>
<keyword evidence="3 6" id="KW-0812">Transmembrane</keyword>
<proteinExistence type="predicted"/>
<evidence type="ECO:0000256" key="5">
    <source>
        <dbReference type="ARBA" id="ARBA00023136"/>
    </source>
</evidence>
<keyword evidence="4 6" id="KW-1133">Transmembrane helix</keyword>
<feature type="transmembrane region" description="Helical" evidence="6">
    <location>
        <begin position="133"/>
        <end position="152"/>
    </location>
</feature>
<dbReference type="RefSeq" id="WP_284297274.1">
    <property type="nucleotide sequence ID" value="NZ_BSVA01000001.1"/>
</dbReference>
<evidence type="ECO:0000256" key="4">
    <source>
        <dbReference type="ARBA" id="ARBA00022989"/>
    </source>
</evidence>
<evidence type="ECO:0000313" key="7">
    <source>
        <dbReference type="EMBL" id="GMA89820.1"/>
    </source>
</evidence>
<comment type="caution">
    <text evidence="7">The sequence shown here is derived from an EMBL/GenBank/DDBJ whole genome shotgun (WGS) entry which is preliminary data.</text>
</comment>
<dbReference type="PANTHER" id="PTHR33545:SF5">
    <property type="entry name" value="UPF0750 MEMBRANE PROTEIN YITT"/>
    <property type="match status" value="1"/>
</dbReference>